<feature type="chain" id="PRO_5045154235" description="Galactose oxidase" evidence="1">
    <location>
        <begin position="42"/>
        <end position="444"/>
    </location>
</feature>
<evidence type="ECO:0000313" key="2">
    <source>
        <dbReference type="EMBL" id="GAA1668697.1"/>
    </source>
</evidence>
<evidence type="ECO:0008006" key="4">
    <source>
        <dbReference type="Google" id="ProtNLM"/>
    </source>
</evidence>
<dbReference type="RefSeq" id="WP_211125749.1">
    <property type="nucleotide sequence ID" value="NZ_BAAALR010000007.1"/>
</dbReference>
<reference evidence="2 3" key="1">
    <citation type="journal article" date="2019" name="Int. J. Syst. Evol. Microbiol.">
        <title>The Global Catalogue of Microorganisms (GCM) 10K type strain sequencing project: providing services to taxonomists for standard genome sequencing and annotation.</title>
        <authorList>
            <consortium name="The Broad Institute Genomics Platform"/>
            <consortium name="The Broad Institute Genome Sequencing Center for Infectious Disease"/>
            <person name="Wu L."/>
            <person name="Ma J."/>
        </authorList>
    </citation>
    <scope>NUCLEOTIDE SEQUENCE [LARGE SCALE GENOMIC DNA]</scope>
    <source>
        <strain evidence="2 3">JCM 13244</strain>
    </source>
</reference>
<protein>
    <recommendedName>
        <fullName evidence="4">Galactose oxidase</fullName>
    </recommendedName>
</protein>
<feature type="signal peptide" evidence="1">
    <location>
        <begin position="1"/>
        <end position="41"/>
    </location>
</feature>
<sequence length="444" mass="45475">MDRTTGRPGARRIWLRSAGTVCAVALGTLGTFGTLAAPANAAPANAANGAPANAAKAAPANAAKAAPANAANAAIGGTSGPAARAATPWTLRTPLSETVSTEFWDVAATGAKDAWAVGRKTDGADGPAPVIKHWNGTTWTDVPAAGTGDEPGQLEKVSAAAPDDVWAAGVQSGETTSPVVVRHWDGEKWADTAHAAPPEGWMSFVGDIAAFGEKSAWLTSFDWDQNSGASTSRLERWTGSAWQEVSLPAAPGGGEVRPWDITGTGPDDVWITAEAVTGDVSDPLLYHWNGRGWTVREVPTPAEHPTGWVANHAVATGRGSVYVVGKTNDAEAPEATMANQWTGSRWRSLPALPVDEANAAGADGAGRLWIAGWSAGGRHSVLSRWTGTKWATEALPADVTEHSEMSTVSGIAAVPGTNGVFAAGTAGCQSDPVMCGVVVSRDVG</sequence>
<keyword evidence="3" id="KW-1185">Reference proteome</keyword>
<proteinExistence type="predicted"/>
<evidence type="ECO:0000313" key="3">
    <source>
        <dbReference type="Proteomes" id="UP001499947"/>
    </source>
</evidence>
<gene>
    <name evidence="2" type="ORF">GCM10009680_05290</name>
</gene>
<dbReference type="EMBL" id="BAAALR010000007">
    <property type="protein sequence ID" value="GAA1668697.1"/>
    <property type="molecule type" value="Genomic_DNA"/>
</dbReference>
<accession>A0ABN2GBS2</accession>
<organism evidence="2 3">
    <name type="scientific">Streptomyces yatensis</name>
    <dbReference type="NCBI Taxonomy" id="155177"/>
    <lineage>
        <taxon>Bacteria</taxon>
        <taxon>Bacillati</taxon>
        <taxon>Actinomycetota</taxon>
        <taxon>Actinomycetes</taxon>
        <taxon>Kitasatosporales</taxon>
        <taxon>Streptomycetaceae</taxon>
        <taxon>Streptomyces</taxon>
        <taxon>Streptomyces violaceusniger group</taxon>
    </lineage>
</organism>
<keyword evidence="1" id="KW-0732">Signal</keyword>
<comment type="caution">
    <text evidence="2">The sequence shown here is derived from an EMBL/GenBank/DDBJ whole genome shotgun (WGS) entry which is preliminary data.</text>
</comment>
<name>A0ABN2GBS2_9ACTN</name>
<evidence type="ECO:0000256" key="1">
    <source>
        <dbReference type="SAM" id="SignalP"/>
    </source>
</evidence>
<dbReference type="Proteomes" id="UP001499947">
    <property type="component" value="Unassembled WGS sequence"/>
</dbReference>